<dbReference type="GO" id="GO:0006221">
    <property type="term" value="P:pyrimidine nucleotide biosynthetic process"/>
    <property type="evidence" value="ECO:0007669"/>
    <property type="project" value="InterPro"/>
</dbReference>
<feature type="binding site" evidence="1">
    <location>
        <position position="248"/>
    </location>
    <ligand>
        <name>[2Fe-2S] cluster</name>
        <dbReference type="ChEBI" id="CHEBI:190135"/>
    </ligand>
</feature>
<evidence type="ECO:0000256" key="1">
    <source>
        <dbReference type="PIRSR" id="PIRSR006816-2"/>
    </source>
</evidence>
<dbReference type="PIRSF" id="PIRSF006816">
    <property type="entry name" value="Cyc3_hyd_g"/>
    <property type="match status" value="1"/>
</dbReference>
<keyword evidence="1" id="KW-0001">2Fe-2S</keyword>
<accession>A0A0W0VT48</accession>
<dbReference type="PRINTS" id="PR00406">
    <property type="entry name" value="CYTB5RDTASE"/>
</dbReference>
<dbReference type="EMBL" id="LNYK01000001">
    <property type="protein sequence ID" value="KTD23231.1"/>
    <property type="molecule type" value="Genomic_DNA"/>
</dbReference>
<feature type="binding site" evidence="1">
    <location>
        <position position="245"/>
    </location>
    <ligand>
        <name>[2Fe-2S] cluster</name>
        <dbReference type="ChEBI" id="CHEBI:190135"/>
    </ligand>
</feature>
<dbReference type="Pfam" id="PF10418">
    <property type="entry name" value="DHODB_Fe-S_bind"/>
    <property type="match status" value="1"/>
</dbReference>
<keyword evidence="1" id="KW-0479">Metal-binding</keyword>
<dbReference type="AlphaFoldDB" id="A0A0W0VT48"/>
<reference evidence="3 4" key="1">
    <citation type="submission" date="2015-11" db="EMBL/GenBank/DDBJ databases">
        <title>Genomic analysis of 38 Legionella species identifies large and diverse effector repertoires.</title>
        <authorList>
            <person name="Burstein D."/>
            <person name="Amaro F."/>
            <person name="Zusman T."/>
            <person name="Lifshitz Z."/>
            <person name="Cohen O."/>
            <person name="Gilbert J.A."/>
            <person name="Pupko T."/>
            <person name="Shuman H.A."/>
            <person name="Segal G."/>
        </authorList>
    </citation>
    <scope>NUCLEOTIDE SEQUENCE [LARGE SCALE GENOMIC DNA]</scope>
    <source>
        <strain evidence="3 4">ATCC 49505</strain>
    </source>
</reference>
<evidence type="ECO:0000313" key="3">
    <source>
        <dbReference type="EMBL" id="KTD23231.1"/>
    </source>
</evidence>
<keyword evidence="1" id="KW-0408">Iron</keyword>
<dbReference type="InterPro" id="IPR012165">
    <property type="entry name" value="Cyt_c3_hydrogenase_gsu"/>
</dbReference>
<gene>
    <name evidence="3" type="primary">hydG-2</name>
    <name evidence="3" type="ORF">Llon_0116</name>
</gene>
<comment type="cofactor">
    <cofactor evidence="1">
        <name>[2Fe-2S] cluster</name>
        <dbReference type="ChEBI" id="CHEBI:190135"/>
    </cofactor>
    <text evidence="1">Binds 1 [2Fe-2S] cluster per subunit.</text>
</comment>
<evidence type="ECO:0000259" key="2">
    <source>
        <dbReference type="PROSITE" id="PS51384"/>
    </source>
</evidence>
<dbReference type="GO" id="GO:0016491">
    <property type="term" value="F:oxidoreductase activity"/>
    <property type="evidence" value="ECO:0007669"/>
    <property type="project" value="InterPro"/>
</dbReference>
<dbReference type="InterPro" id="IPR039261">
    <property type="entry name" value="FNR_nucleotide-bd"/>
</dbReference>
<dbReference type="InterPro" id="IPR017927">
    <property type="entry name" value="FAD-bd_FR_type"/>
</dbReference>
<dbReference type="Pfam" id="PF00175">
    <property type="entry name" value="NAD_binding_1"/>
    <property type="match status" value="1"/>
</dbReference>
<protein>
    <submittedName>
        <fullName evidence="3">Hydrogenase/sulfur reductase subunit gamma</fullName>
    </submittedName>
</protein>
<dbReference type="PANTHER" id="PTHR43513:SF3">
    <property type="entry name" value="DIHYDROOROTATE DEHYDROGENASE B (NAD(+)), ELECTRON TRANSFER SUBUNIT-RELATED"/>
    <property type="match status" value="1"/>
</dbReference>
<name>A0A0W0VT48_9GAMM</name>
<dbReference type="PANTHER" id="PTHR43513">
    <property type="entry name" value="DIHYDROOROTATE DEHYDROGENASE B (NAD(+)), ELECTRON TRANSFER SUBUNIT"/>
    <property type="match status" value="1"/>
</dbReference>
<dbReference type="InterPro" id="IPR050353">
    <property type="entry name" value="PyrK_electron_transfer"/>
</dbReference>
<dbReference type="STRING" id="45068.Llon_0116"/>
<dbReference type="PROSITE" id="PS51384">
    <property type="entry name" value="FAD_FR"/>
    <property type="match status" value="1"/>
</dbReference>
<dbReference type="InterPro" id="IPR017938">
    <property type="entry name" value="Riboflavin_synthase-like_b-brl"/>
</dbReference>
<comment type="caution">
    <text evidence="3">The sequence shown here is derived from an EMBL/GenBank/DDBJ whole genome shotgun (WGS) entry which is preliminary data.</text>
</comment>
<dbReference type="SUPFAM" id="SSF63380">
    <property type="entry name" value="Riboflavin synthase domain-like"/>
    <property type="match status" value="1"/>
</dbReference>
<dbReference type="Gene3D" id="3.40.50.80">
    <property type="entry name" value="Nucleotide-binding domain of ferredoxin-NADP reductase (FNR) module"/>
    <property type="match status" value="1"/>
</dbReference>
<dbReference type="Proteomes" id="UP000054997">
    <property type="component" value="Unassembled WGS sequence"/>
</dbReference>
<dbReference type="InterPro" id="IPR019480">
    <property type="entry name" value="Dihydroorotate_DH_Fe-S-bd"/>
</dbReference>
<dbReference type="InterPro" id="IPR001433">
    <property type="entry name" value="OxRdtase_FAD/NAD-bd"/>
</dbReference>
<feature type="binding site" evidence="1">
    <location>
        <position position="240"/>
    </location>
    <ligand>
        <name>[2Fe-2S] cluster</name>
        <dbReference type="ChEBI" id="CHEBI:190135"/>
    </ligand>
</feature>
<keyword evidence="1" id="KW-0411">Iron-sulfur</keyword>
<dbReference type="SUPFAM" id="SSF52343">
    <property type="entry name" value="Ferredoxin reductase-like, C-terminal NADP-linked domain"/>
    <property type="match status" value="1"/>
</dbReference>
<dbReference type="GO" id="GO:0051537">
    <property type="term" value="F:2 iron, 2 sulfur cluster binding"/>
    <property type="evidence" value="ECO:0007669"/>
    <property type="project" value="UniProtKB-KW"/>
</dbReference>
<sequence length="276" mass="30546">MEPNPCLPVAAEIIERIQESPAIFTLKARLIGPDSCFSFKPGQFNMLYHFGVGEVPISIASDPAEKKFISHTIRAVGRVTRAMQNLKAGDYIALRGPFGSGWPLEKARQKDVVIISGGLGCAPTVSVIKYIMARRNQYGKVFIIQGVKHSDDLIYRRQYESWQKMPDVTVRIAADVAGPKWPWRAGLATDLLHPLPLSPEKTIIMMCGPEMMMKAAVKILGEKNIPESAIYLSMERNMECGIGHCGHCQYGGLFICKDGPVFAYPKVKSLFSEPGF</sequence>
<dbReference type="GO" id="GO:0046872">
    <property type="term" value="F:metal ion binding"/>
    <property type="evidence" value="ECO:0007669"/>
    <property type="project" value="UniProtKB-KW"/>
</dbReference>
<feature type="binding site" evidence="1">
    <location>
        <position position="256"/>
    </location>
    <ligand>
        <name>[2Fe-2S] cluster</name>
        <dbReference type="ChEBI" id="CHEBI:190135"/>
    </ligand>
</feature>
<keyword evidence="4" id="KW-1185">Reference proteome</keyword>
<evidence type="ECO:0000313" key="4">
    <source>
        <dbReference type="Proteomes" id="UP000054997"/>
    </source>
</evidence>
<dbReference type="CDD" id="cd06221">
    <property type="entry name" value="sulfite_reductase_like"/>
    <property type="match status" value="1"/>
</dbReference>
<dbReference type="Gene3D" id="2.40.30.10">
    <property type="entry name" value="Translation factors"/>
    <property type="match status" value="1"/>
</dbReference>
<proteinExistence type="predicted"/>
<organism evidence="3 4">
    <name type="scientific">Legionella londiniensis</name>
    <dbReference type="NCBI Taxonomy" id="45068"/>
    <lineage>
        <taxon>Bacteria</taxon>
        <taxon>Pseudomonadati</taxon>
        <taxon>Pseudomonadota</taxon>
        <taxon>Gammaproteobacteria</taxon>
        <taxon>Legionellales</taxon>
        <taxon>Legionellaceae</taxon>
        <taxon>Legionella</taxon>
    </lineage>
</organism>
<feature type="domain" description="FAD-binding FR-type" evidence="2">
    <location>
        <begin position="6"/>
        <end position="104"/>
    </location>
</feature>
<dbReference type="PATRIC" id="fig|45068.5.peg.122"/>
<dbReference type="GO" id="GO:0050660">
    <property type="term" value="F:flavin adenine dinucleotide binding"/>
    <property type="evidence" value="ECO:0007669"/>
    <property type="project" value="InterPro"/>
</dbReference>